<evidence type="ECO:0000256" key="1">
    <source>
        <dbReference type="SAM" id="MobiDB-lite"/>
    </source>
</evidence>
<feature type="compositionally biased region" description="Basic residues" evidence="1">
    <location>
        <begin position="221"/>
        <end position="234"/>
    </location>
</feature>
<dbReference type="AlphaFoldDB" id="A0A8J6CFZ2"/>
<evidence type="ECO:0000313" key="2">
    <source>
        <dbReference type="EMBL" id="KAG8469611.1"/>
    </source>
</evidence>
<proteinExistence type="predicted"/>
<name>A0A8J6CFZ2_DIALT</name>
<comment type="caution">
    <text evidence="2">The sequence shown here is derived from an EMBL/GenBank/DDBJ whole genome shotgun (WGS) entry which is preliminary data.</text>
</comment>
<accession>A0A8J6CFZ2</accession>
<feature type="compositionally biased region" description="Basic and acidic residues" evidence="1">
    <location>
        <begin position="237"/>
        <end position="246"/>
    </location>
</feature>
<dbReference type="EMBL" id="JAGTXO010000002">
    <property type="protein sequence ID" value="KAG8469611.1"/>
    <property type="molecule type" value="Genomic_DNA"/>
</dbReference>
<protein>
    <submittedName>
        <fullName evidence="2">Uncharacterized protein</fullName>
    </submittedName>
</protein>
<reference evidence="2" key="1">
    <citation type="submission" date="2021-05" db="EMBL/GenBank/DDBJ databases">
        <title>The genome of the haptophyte Pavlova lutheri (Diacronema luteri, Pavlovales) - a model for lipid biosynthesis in eukaryotic algae.</title>
        <authorList>
            <person name="Hulatt C.J."/>
            <person name="Posewitz M.C."/>
        </authorList>
    </citation>
    <scope>NUCLEOTIDE SEQUENCE</scope>
    <source>
        <strain evidence="2">NIVA-4/92</strain>
    </source>
</reference>
<dbReference type="Proteomes" id="UP000751190">
    <property type="component" value="Unassembled WGS sequence"/>
</dbReference>
<feature type="region of interest" description="Disordered" evidence="1">
    <location>
        <begin position="221"/>
        <end position="258"/>
    </location>
</feature>
<feature type="region of interest" description="Disordered" evidence="1">
    <location>
        <begin position="71"/>
        <end position="103"/>
    </location>
</feature>
<sequence>MVRKPNRRSITLPPASGEDPFELALAVDKLALHDDLHDVRRALARARVGAACIAAELVAVAASAWANDSPAEELPGAAKRGAQRESANRAGTAAGDLRSSAMSTRARAGMPAHELAAHRAAADMHDLPRLRAARTALELAVDELRGEWECLQRAHARVEVVRHAERLSHQAEVCRREYTDELHGALRDLYAPQPAEAKAGDQEGQGAQVVWAEAEHLRDARRRGARPRALHRLSRSSADERGRDVGASKQAVRASAAGTSQRMRWDSASVPLFITKSGLEASFRHAHGVLVWGSAGKGGDRAWAVPWEPASGSRLARARTAVGVRSDPALPRPARNISALSTSSLHTRAFRAAGGALREFGAPGPVHLARSGQHGQHGQQLARSLGAASLPALHGSTRA</sequence>
<gene>
    <name evidence="2" type="ORF">KFE25_006066</name>
</gene>
<organism evidence="2 3">
    <name type="scientific">Diacronema lutheri</name>
    <name type="common">Unicellular marine alga</name>
    <name type="synonym">Monochrysis lutheri</name>
    <dbReference type="NCBI Taxonomy" id="2081491"/>
    <lineage>
        <taxon>Eukaryota</taxon>
        <taxon>Haptista</taxon>
        <taxon>Haptophyta</taxon>
        <taxon>Pavlovophyceae</taxon>
        <taxon>Pavlovales</taxon>
        <taxon>Pavlovaceae</taxon>
        <taxon>Diacronema</taxon>
    </lineage>
</organism>
<keyword evidence="3" id="KW-1185">Reference proteome</keyword>
<evidence type="ECO:0000313" key="3">
    <source>
        <dbReference type="Proteomes" id="UP000751190"/>
    </source>
</evidence>